<evidence type="ECO:0000256" key="2">
    <source>
        <dbReference type="ARBA" id="ARBA00010992"/>
    </source>
</evidence>
<keyword evidence="7 10" id="KW-1133">Transmembrane helix</keyword>
<reference evidence="12 13" key="1">
    <citation type="submission" date="2023-10" db="EMBL/GenBank/DDBJ databases">
        <title>Chromosome-scale genome assembly provides insights into flower coloration mechanisms of Canna indica.</title>
        <authorList>
            <person name="Li C."/>
        </authorList>
    </citation>
    <scope>NUCLEOTIDE SEQUENCE [LARGE SCALE GENOMIC DNA]</scope>
    <source>
        <tissue evidence="12">Flower</tissue>
    </source>
</reference>
<gene>
    <name evidence="12" type="ORF">Cni_G28725</name>
</gene>
<evidence type="ECO:0000256" key="6">
    <source>
        <dbReference type="ARBA" id="ARBA00022847"/>
    </source>
</evidence>
<feature type="transmembrane region" description="Helical" evidence="10">
    <location>
        <begin position="321"/>
        <end position="343"/>
    </location>
</feature>
<feature type="transmembrane region" description="Helical" evidence="10">
    <location>
        <begin position="454"/>
        <end position="474"/>
    </location>
</feature>
<dbReference type="AlphaFoldDB" id="A0AAQ3L383"/>
<evidence type="ECO:0000313" key="13">
    <source>
        <dbReference type="Proteomes" id="UP001327560"/>
    </source>
</evidence>
<feature type="transmembrane region" description="Helical" evidence="10">
    <location>
        <begin position="81"/>
        <end position="100"/>
    </location>
</feature>
<dbReference type="InterPro" id="IPR036259">
    <property type="entry name" value="MFS_trans_sf"/>
</dbReference>
<feature type="transmembrane region" description="Helical" evidence="10">
    <location>
        <begin position="170"/>
        <end position="192"/>
    </location>
</feature>
<organism evidence="12 13">
    <name type="scientific">Canna indica</name>
    <name type="common">Indian-shot</name>
    <dbReference type="NCBI Taxonomy" id="4628"/>
    <lineage>
        <taxon>Eukaryota</taxon>
        <taxon>Viridiplantae</taxon>
        <taxon>Streptophyta</taxon>
        <taxon>Embryophyta</taxon>
        <taxon>Tracheophyta</taxon>
        <taxon>Spermatophyta</taxon>
        <taxon>Magnoliopsida</taxon>
        <taxon>Liliopsida</taxon>
        <taxon>Zingiberales</taxon>
        <taxon>Cannaceae</taxon>
        <taxon>Canna</taxon>
    </lineage>
</organism>
<dbReference type="GO" id="GO:0016020">
    <property type="term" value="C:membrane"/>
    <property type="evidence" value="ECO:0007669"/>
    <property type="project" value="UniProtKB-SubCell"/>
</dbReference>
<dbReference type="InterPro" id="IPR020846">
    <property type="entry name" value="MFS_dom"/>
</dbReference>
<proteinExistence type="inferred from homology"/>
<dbReference type="EMBL" id="CP136898">
    <property type="protein sequence ID" value="WOL19923.1"/>
    <property type="molecule type" value="Genomic_DNA"/>
</dbReference>
<feature type="transmembrane region" description="Helical" evidence="10">
    <location>
        <begin position="112"/>
        <end position="131"/>
    </location>
</feature>
<evidence type="ECO:0000256" key="1">
    <source>
        <dbReference type="ARBA" id="ARBA00004141"/>
    </source>
</evidence>
<evidence type="ECO:0000256" key="8">
    <source>
        <dbReference type="ARBA" id="ARBA00023136"/>
    </source>
</evidence>
<dbReference type="PRINTS" id="PR00171">
    <property type="entry name" value="SUGRTRNSPORT"/>
</dbReference>
<accession>A0AAQ3L383</accession>
<dbReference type="InterPro" id="IPR005829">
    <property type="entry name" value="Sugar_transporter_CS"/>
</dbReference>
<dbReference type="GO" id="GO:0015293">
    <property type="term" value="F:symporter activity"/>
    <property type="evidence" value="ECO:0007669"/>
    <property type="project" value="UniProtKB-KW"/>
</dbReference>
<feature type="transmembrane region" description="Helical" evidence="10">
    <location>
        <begin position="350"/>
        <end position="371"/>
    </location>
</feature>
<keyword evidence="3 9" id="KW-0813">Transport</keyword>
<comment type="subcellular location">
    <subcellularLocation>
        <location evidence="1">Membrane</location>
        <topology evidence="1">Multi-pass membrane protein</topology>
    </subcellularLocation>
</comment>
<dbReference type="GO" id="GO:0015145">
    <property type="term" value="F:monosaccharide transmembrane transporter activity"/>
    <property type="evidence" value="ECO:0007669"/>
    <property type="project" value="InterPro"/>
</dbReference>
<dbReference type="Pfam" id="PF00083">
    <property type="entry name" value="Sugar_tr"/>
    <property type="match status" value="1"/>
</dbReference>
<dbReference type="InterPro" id="IPR003663">
    <property type="entry name" value="Sugar/inositol_transpt"/>
</dbReference>
<dbReference type="SUPFAM" id="SSF103473">
    <property type="entry name" value="MFS general substrate transporter"/>
    <property type="match status" value="1"/>
</dbReference>
<keyword evidence="6" id="KW-0769">Symport</keyword>
<evidence type="ECO:0000256" key="10">
    <source>
        <dbReference type="SAM" id="Phobius"/>
    </source>
</evidence>
<dbReference type="Gene3D" id="1.20.1250.20">
    <property type="entry name" value="MFS general substrate transporter like domains"/>
    <property type="match status" value="1"/>
</dbReference>
<dbReference type="CDD" id="cd17361">
    <property type="entry name" value="MFS_STP"/>
    <property type="match status" value="1"/>
</dbReference>
<feature type="transmembrane region" description="Helical" evidence="10">
    <location>
        <begin position="198"/>
        <end position="221"/>
    </location>
</feature>
<dbReference type="PANTHER" id="PTHR23500:SF44">
    <property type="entry name" value="SUGAR TRANSPORT PROTEIN 5"/>
    <property type="match status" value="1"/>
</dbReference>
<dbReference type="NCBIfam" id="TIGR00879">
    <property type="entry name" value="SP"/>
    <property type="match status" value="1"/>
</dbReference>
<dbReference type="Proteomes" id="UP001327560">
    <property type="component" value="Chromosome 9"/>
</dbReference>
<dbReference type="InterPro" id="IPR005828">
    <property type="entry name" value="MFS_sugar_transport-like"/>
</dbReference>
<sequence>MAGGGKSITDDRHQKYSRMLTASVIVSGFMAASGGLIYGYDTGVSGGLTAMESFLKPFFPSVLRKMEDAKKDVFCKYDSPVLTAFTSSLYISAMVASLSAGRFTNAFGRQAVMLLGGATFFLGSALNAAAVNVAMLIIGRLLLGVGVGFSNQAAPVYLAEMAPPQWRGVFTAGFQFFVDIGIVLASFTNYASSHIPVWGWRLSCAVAGGPAAIIFITALFISDTPSSLVQRGKLEDARAALRRARGASADIDAELNDITLAVEESTQMAEGAFRRILHRQYRPYLVTAIAIPVCRQLTGIIIIAFFAPVLFRTVGFGRSSALMNASILGAVNMVSVIFTTTVIDRYGRRFLFFLGGTLLCVCQVGVAWILWTKIGYNGEGKLPKDYAMAMLVLMCMTAGGFGCSWGPLSWVIPSEIFPLEIRSAGQSISVTIVFLSTFLQTQFLLAILCRLKEGTFILYAACVIVMTTYIALFLPETKGVPLESMPALFGRHWYWRRFIKVADERTELQLRREV</sequence>
<keyword evidence="4 12" id="KW-0762">Sugar transport</keyword>
<keyword evidence="5 10" id="KW-0812">Transmembrane</keyword>
<comment type="similarity">
    <text evidence="2 9">Belongs to the major facilitator superfamily. Sugar transporter (TC 2.A.1.1) family.</text>
</comment>
<feature type="domain" description="Major facilitator superfamily (MFS) profile" evidence="11">
    <location>
        <begin position="27"/>
        <end position="478"/>
    </location>
</feature>
<dbReference type="PROSITE" id="PS50850">
    <property type="entry name" value="MFS"/>
    <property type="match status" value="1"/>
</dbReference>
<protein>
    <submittedName>
        <fullName evidence="12">Sugar transport protein 5-like</fullName>
    </submittedName>
</protein>
<evidence type="ECO:0000259" key="11">
    <source>
        <dbReference type="PROSITE" id="PS50850"/>
    </source>
</evidence>
<dbReference type="FunFam" id="1.20.1250.20:FF:000002">
    <property type="entry name" value="Sugar transport protein 13"/>
    <property type="match status" value="1"/>
</dbReference>
<dbReference type="PROSITE" id="PS00217">
    <property type="entry name" value="SUGAR_TRANSPORT_2"/>
    <property type="match status" value="1"/>
</dbReference>
<name>A0AAQ3L383_9LILI</name>
<evidence type="ECO:0000313" key="12">
    <source>
        <dbReference type="EMBL" id="WOL19923.1"/>
    </source>
</evidence>
<evidence type="ECO:0000256" key="3">
    <source>
        <dbReference type="ARBA" id="ARBA00022448"/>
    </source>
</evidence>
<feature type="transmembrane region" description="Helical" evidence="10">
    <location>
        <begin position="428"/>
        <end position="448"/>
    </location>
</feature>
<evidence type="ECO:0000256" key="5">
    <source>
        <dbReference type="ARBA" id="ARBA00022692"/>
    </source>
</evidence>
<keyword evidence="8 10" id="KW-0472">Membrane</keyword>
<feature type="transmembrane region" description="Helical" evidence="10">
    <location>
        <begin position="137"/>
        <end position="158"/>
    </location>
</feature>
<dbReference type="PANTHER" id="PTHR23500">
    <property type="entry name" value="SOLUTE CARRIER FAMILY 2, FACILITATED GLUCOSE TRANSPORTER"/>
    <property type="match status" value="1"/>
</dbReference>
<feature type="transmembrane region" description="Helical" evidence="10">
    <location>
        <begin position="20"/>
        <end position="40"/>
    </location>
</feature>
<feature type="transmembrane region" description="Helical" evidence="10">
    <location>
        <begin position="284"/>
        <end position="309"/>
    </location>
</feature>
<dbReference type="InterPro" id="IPR044778">
    <property type="entry name" value="MFS_STP/MST-like_plant"/>
</dbReference>
<keyword evidence="13" id="KW-1185">Reference proteome</keyword>
<evidence type="ECO:0000256" key="4">
    <source>
        <dbReference type="ARBA" id="ARBA00022597"/>
    </source>
</evidence>
<evidence type="ECO:0000256" key="7">
    <source>
        <dbReference type="ARBA" id="ARBA00022989"/>
    </source>
</evidence>
<feature type="transmembrane region" description="Helical" evidence="10">
    <location>
        <begin position="386"/>
        <end position="408"/>
    </location>
</feature>
<evidence type="ECO:0000256" key="9">
    <source>
        <dbReference type="RuleBase" id="RU003346"/>
    </source>
</evidence>
<dbReference type="InterPro" id="IPR045262">
    <property type="entry name" value="STP/PLT_plant"/>
</dbReference>